<dbReference type="AlphaFoldDB" id="A0A3Q7IS18"/>
<dbReference type="GO" id="GO:0003676">
    <property type="term" value="F:nucleic acid binding"/>
    <property type="evidence" value="ECO:0007669"/>
    <property type="project" value="InterPro"/>
</dbReference>
<keyword evidence="2" id="KW-1185">Reference proteome</keyword>
<reference evidence="1" key="1">
    <citation type="journal article" date="2012" name="Nature">
        <title>The tomato genome sequence provides insights into fleshy fruit evolution.</title>
        <authorList>
            <consortium name="Tomato Genome Consortium"/>
        </authorList>
    </citation>
    <scope>NUCLEOTIDE SEQUENCE [LARGE SCALE GENOMIC DNA]</scope>
    <source>
        <strain evidence="1">cv. Heinz 1706</strain>
    </source>
</reference>
<dbReference type="InterPro" id="IPR035979">
    <property type="entry name" value="RBD_domain_sf"/>
</dbReference>
<evidence type="ECO:0000313" key="1">
    <source>
        <dbReference type="EnsemblPlants" id="Solyc09g005930.3.1"/>
    </source>
</evidence>
<dbReference type="SMR" id="A0A3Q7IS18"/>
<dbReference type="Gramene" id="Solyc09g005930.3.1">
    <property type="protein sequence ID" value="Solyc09g005930.3.1"/>
    <property type="gene ID" value="Solyc09g005930.3"/>
</dbReference>
<dbReference type="InterPro" id="IPR012677">
    <property type="entry name" value="Nucleotide-bd_a/b_plait_sf"/>
</dbReference>
<dbReference type="Proteomes" id="UP000004994">
    <property type="component" value="Chromosome 9"/>
</dbReference>
<dbReference type="Gene3D" id="3.30.70.330">
    <property type="match status" value="1"/>
</dbReference>
<proteinExistence type="predicted"/>
<dbReference type="PANTHER" id="PTHR48167:SF2">
    <property type="entry name" value="EXPRESSED PROTEIN"/>
    <property type="match status" value="1"/>
</dbReference>
<reference evidence="1" key="2">
    <citation type="submission" date="2019-01" db="UniProtKB">
        <authorList>
            <consortium name="EnsemblPlants"/>
        </authorList>
    </citation>
    <scope>IDENTIFICATION</scope>
    <source>
        <strain evidence="1">cv. Heinz 1706</strain>
    </source>
</reference>
<evidence type="ECO:0000313" key="2">
    <source>
        <dbReference type="Proteomes" id="UP000004994"/>
    </source>
</evidence>
<organism evidence="1">
    <name type="scientific">Solanum lycopersicum</name>
    <name type="common">Tomato</name>
    <name type="synonym">Lycopersicon esculentum</name>
    <dbReference type="NCBI Taxonomy" id="4081"/>
    <lineage>
        <taxon>Eukaryota</taxon>
        <taxon>Viridiplantae</taxon>
        <taxon>Streptophyta</taxon>
        <taxon>Embryophyta</taxon>
        <taxon>Tracheophyta</taxon>
        <taxon>Spermatophyta</taxon>
        <taxon>Magnoliopsida</taxon>
        <taxon>eudicotyledons</taxon>
        <taxon>Gunneridae</taxon>
        <taxon>Pentapetalae</taxon>
        <taxon>asterids</taxon>
        <taxon>lamiids</taxon>
        <taxon>Solanales</taxon>
        <taxon>Solanaceae</taxon>
        <taxon>Solanoideae</taxon>
        <taxon>Solaneae</taxon>
        <taxon>Solanum</taxon>
        <taxon>Solanum subgen. Lycopersicon</taxon>
    </lineage>
</organism>
<accession>A0A3Q7IS18</accession>
<dbReference type="OMA" id="RADRSQW"/>
<name>A0A3Q7IS18_SOLLC</name>
<dbReference type="InParanoid" id="A0A3Q7IS18"/>
<sequence>MMGLMRVVAKSNRSIQTSIQNQGLTLPLCRQFSTQMETPQKDNSSDSFLRNPSSVLYEVDPGSWYFHFPGLVYGRLFVTGKHTRKSDIINMLGSSRLSPDDIRFEYNMNYAPVSVMIQFPSRNSYEATLREGSRKGGLFRMERVGRQQWDSLPRYDGKTILLQGVPRNAVAEDVERFLAGCQYDASAIQMFGRPQRAADRPPTRTVFVEFPSQAKATHAFITKNRGFCLNNQITVRLLQ</sequence>
<dbReference type="STRING" id="4081.A0A3Q7IS18"/>
<dbReference type="PaxDb" id="4081-Solyc09g005930.2.1"/>
<protein>
    <submittedName>
        <fullName evidence="1">Uncharacterized protein</fullName>
    </submittedName>
</protein>
<dbReference type="PANTHER" id="PTHR48167">
    <property type="entry name" value="EXPRESSED PROTEIN"/>
    <property type="match status" value="1"/>
</dbReference>
<dbReference type="FunCoup" id="A0A3Q7IS18">
    <property type="interactions" value="1776"/>
</dbReference>
<dbReference type="SUPFAM" id="SSF54928">
    <property type="entry name" value="RNA-binding domain, RBD"/>
    <property type="match status" value="1"/>
</dbReference>
<dbReference type="EnsemblPlants" id="Solyc09g005930.3.1">
    <property type="protein sequence ID" value="Solyc09g005930.3.1"/>
    <property type="gene ID" value="Solyc09g005930.3"/>
</dbReference>